<dbReference type="InterPro" id="IPR031640">
    <property type="entry name" value="Glu_dehyd_C"/>
</dbReference>
<dbReference type="GO" id="GO:0046872">
    <property type="term" value="F:metal ion binding"/>
    <property type="evidence" value="ECO:0007669"/>
    <property type="project" value="UniProtKB-KW"/>
</dbReference>
<dbReference type="Proteomes" id="UP000295096">
    <property type="component" value="Unassembled WGS sequence"/>
</dbReference>
<keyword evidence="2" id="KW-0479">Metal-binding</keyword>
<dbReference type="SUPFAM" id="SSF51735">
    <property type="entry name" value="NAD(P)-binding Rossmann-fold domains"/>
    <property type="match status" value="1"/>
</dbReference>
<organism evidence="7 8">
    <name type="scientific">Dankookia rubra</name>
    <dbReference type="NCBI Taxonomy" id="1442381"/>
    <lineage>
        <taxon>Bacteria</taxon>
        <taxon>Pseudomonadati</taxon>
        <taxon>Pseudomonadota</taxon>
        <taxon>Alphaproteobacteria</taxon>
        <taxon>Acetobacterales</taxon>
        <taxon>Roseomonadaceae</taxon>
        <taxon>Dankookia</taxon>
    </lineage>
</organism>
<dbReference type="OrthoDB" id="9805663at2"/>
<evidence type="ECO:0000256" key="3">
    <source>
        <dbReference type="ARBA" id="ARBA00022833"/>
    </source>
</evidence>
<evidence type="ECO:0000313" key="7">
    <source>
        <dbReference type="EMBL" id="TDH64576.1"/>
    </source>
</evidence>
<dbReference type="InterPro" id="IPR036291">
    <property type="entry name" value="NAD(P)-bd_dom_sf"/>
</dbReference>
<keyword evidence="3" id="KW-0862">Zinc</keyword>
<gene>
    <name evidence="7" type="ORF">E2C06_01125</name>
</gene>
<dbReference type="GO" id="GO:0016491">
    <property type="term" value="F:oxidoreductase activity"/>
    <property type="evidence" value="ECO:0007669"/>
    <property type="project" value="UniProtKB-KW"/>
</dbReference>
<dbReference type="RefSeq" id="WP_133286732.1">
    <property type="nucleotide sequence ID" value="NZ_SMSJ01000001.1"/>
</dbReference>
<dbReference type="EMBL" id="SMSJ01000001">
    <property type="protein sequence ID" value="TDH64576.1"/>
    <property type="molecule type" value="Genomic_DNA"/>
</dbReference>
<evidence type="ECO:0000256" key="2">
    <source>
        <dbReference type="ARBA" id="ARBA00022723"/>
    </source>
</evidence>
<dbReference type="Gene3D" id="3.40.50.720">
    <property type="entry name" value="NAD(P)-binding Rossmann-like Domain"/>
    <property type="match status" value="1"/>
</dbReference>
<feature type="domain" description="Alcohol dehydrogenase-like N-terminal" evidence="5">
    <location>
        <begin position="26"/>
        <end position="140"/>
    </location>
</feature>
<comment type="cofactor">
    <cofactor evidence="1">
        <name>Zn(2+)</name>
        <dbReference type="ChEBI" id="CHEBI:29105"/>
    </cofactor>
</comment>
<protein>
    <submittedName>
        <fullName evidence="7">Theronine dehydrogenase</fullName>
    </submittedName>
</protein>
<dbReference type="Pfam" id="PF08240">
    <property type="entry name" value="ADH_N"/>
    <property type="match status" value="1"/>
</dbReference>
<evidence type="ECO:0000259" key="6">
    <source>
        <dbReference type="Pfam" id="PF16912"/>
    </source>
</evidence>
<keyword evidence="4" id="KW-0560">Oxidoreductase</keyword>
<name>A0A4R5QMT8_9PROT</name>
<evidence type="ECO:0000256" key="1">
    <source>
        <dbReference type="ARBA" id="ARBA00001947"/>
    </source>
</evidence>
<dbReference type="Gene3D" id="3.90.180.10">
    <property type="entry name" value="Medium-chain alcohol dehydrogenases, catalytic domain"/>
    <property type="match status" value="1"/>
</dbReference>
<dbReference type="Pfam" id="PF16912">
    <property type="entry name" value="Glu_dehyd_C"/>
    <property type="match status" value="1"/>
</dbReference>
<dbReference type="InterPro" id="IPR013154">
    <property type="entry name" value="ADH-like_N"/>
</dbReference>
<evidence type="ECO:0000256" key="4">
    <source>
        <dbReference type="ARBA" id="ARBA00023002"/>
    </source>
</evidence>
<keyword evidence="8" id="KW-1185">Reference proteome</keyword>
<dbReference type="PANTHER" id="PTHR43401:SF2">
    <property type="entry name" value="L-THREONINE 3-DEHYDROGENASE"/>
    <property type="match status" value="1"/>
</dbReference>
<evidence type="ECO:0000313" key="8">
    <source>
        <dbReference type="Proteomes" id="UP000295096"/>
    </source>
</evidence>
<reference evidence="7 8" key="1">
    <citation type="journal article" date="2016" name="J. Microbiol.">
        <title>Dankookia rubra gen. nov., sp. nov., an alphaproteobacterium isolated from sediment of a shallow stream.</title>
        <authorList>
            <person name="Kim W.H."/>
            <person name="Kim D.H."/>
            <person name="Kang K."/>
            <person name="Ahn T.Y."/>
        </authorList>
    </citation>
    <scope>NUCLEOTIDE SEQUENCE [LARGE SCALE GENOMIC DNA]</scope>
    <source>
        <strain evidence="7 8">JCM30602</strain>
    </source>
</reference>
<evidence type="ECO:0000259" key="5">
    <source>
        <dbReference type="Pfam" id="PF08240"/>
    </source>
</evidence>
<sequence>MRALTVVPGRADSGAVVEMPEPPETDGPVLVRTLAVGFCGTDAEILAGDYGWAPAGEERLILGHESLGEVLEAPDGSGFRRGDLVAGVVRRPDPVPCLACGAGEWDMCRNGRYTERGIKQRHGFAAERFRIEPEFLVPVDRGLGPLGVLMEPASILAKAWEHIERIGLRARWAPRSVLVTGAGPIGLLAALMGVQRGLEVHVLARREGAQAALARDLGAAYHIGRIADLPFHPDVVLECTGVPELVMDAAVQLAPAGICCLAGVSAGAKRIETNAGTLERQMVLGNTVLFGIVNANLRHYRAAAEALAKADRAWLGRLVTRRERLDDWRDAVTRRPDDIKTVIDFTL</sequence>
<feature type="domain" description="Glucose dehydrogenase C-terminal" evidence="6">
    <location>
        <begin position="146"/>
        <end position="345"/>
    </location>
</feature>
<proteinExistence type="predicted"/>
<comment type="caution">
    <text evidence="7">The sequence shown here is derived from an EMBL/GenBank/DDBJ whole genome shotgun (WGS) entry which is preliminary data.</text>
</comment>
<dbReference type="CDD" id="cd08230">
    <property type="entry name" value="glucose_DH"/>
    <property type="match status" value="1"/>
</dbReference>
<dbReference type="InterPro" id="IPR050129">
    <property type="entry name" value="Zn_alcohol_dh"/>
</dbReference>
<dbReference type="InterPro" id="IPR011032">
    <property type="entry name" value="GroES-like_sf"/>
</dbReference>
<dbReference type="AlphaFoldDB" id="A0A4R5QMT8"/>
<dbReference type="PANTHER" id="PTHR43401">
    <property type="entry name" value="L-THREONINE 3-DEHYDROGENASE"/>
    <property type="match status" value="1"/>
</dbReference>
<accession>A0A4R5QMT8</accession>
<dbReference type="SUPFAM" id="SSF50129">
    <property type="entry name" value="GroES-like"/>
    <property type="match status" value="1"/>
</dbReference>